<sequence>MTNLHETQLRFNPKIKIKTDDVQLSNNAGLLFYAEFKHAAGLDQIIDQAAAQLSEKRIGPHYSKTSLLNQMLELNIAGYGNDVAADALQHDPVMKQVHGTTDLAPQPTISRFLSALTCDDVLHLNCLILTLALDYIRTNHIDTVMLDVDSTHCDTFGHQEAASFNAHYGVTGFHPLVAYIAQLNLLLGIKQRPGNQYTSTGVKEFLAPIFAAFCELPFDVQLILRGDSGFATPELYTLCEFYDVKYVIRLKRNAALDQLADEFTPVVPKHFDQNSVIYGEFNYAAKSWSIDRRVLVKSTHQVGELFFERQYVVTNMTEAGVKLLYLAYQKRGAMENLIKESKAGFFMDKTNSHTFTANAARATISGIAYNLIALMKLMALPKEQRNTTISTLRFQIFHVAGKLARHAGKIIIHLAQSNVFSQQIEALLANIHTLSPLVTN</sequence>
<dbReference type="RefSeq" id="WP_057904624.1">
    <property type="nucleotide sequence ID" value="NZ_AZDA01000061.1"/>
</dbReference>
<evidence type="ECO:0000313" key="2">
    <source>
        <dbReference type="EMBL" id="KRK36513.1"/>
    </source>
</evidence>
<gene>
    <name evidence="2" type="ORF">FC07_GL002983</name>
</gene>
<dbReference type="Pfam" id="PF13701">
    <property type="entry name" value="DDE_Tnp_1_4"/>
    <property type="match status" value="1"/>
</dbReference>
<evidence type="ECO:0000259" key="1">
    <source>
        <dbReference type="Pfam" id="PF13701"/>
    </source>
</evidence>
<comment type="caution">
    <text evidence="2">The sequence shown here is derived from an EMBL/GenBank/DDBJ whole genome shotgun (WGS) entry which is preliminary data.</text>
</comment>
<dbReference type="PATRIC" id="fig|1423726.3.peg.3096"/>
<organism evidence="2 3">
    <name type="scientific">Loigolactobacillus bifermentans DSM 20003</name>
    <dbReference type="NCBI Taxonomy" id="1423726"/>
    <lineage>
        <taxon>Bacteria</taxon>
        <taxon>Bacillati</taxon>
        <taxon>Bacillota</taxon>
        <taxon>Bacilli</taxon>
        <taxon>Lactobacillales</taxon>
        <taxon>Lactobacillaceae</taxon>
        <taxon>Loigolactobacillus</taxon>
    </lineage>
</organism>
<evidence type="ECO:0000313" key="3">
    <source>
        <dbReference type="Proteomes" id="UP000051461"/>
    </source>
</evidence>
<accession>A0A0R1GYJ4</accession>
<dbReference type="Proteomes" id="UP000051461">
    <property type="component" value="Unassembled WGS sequence"/>
</dbReference>
<dbReference type="OrthoDB" id="6627885at2"/>
<dbReference type="InterPro" id="IPR025668">
    <property type="entry name" value="Tnp_DDE_dom"/>
</dbReference>
<protein>
    <submittedName>
        <fullName evidence="2">Transposase</fullName>
    </submittedName>
</protein>
<keyword evidence="3" id="KW-1185">Reference proteome</keyword>
<name>A0A0R1GYJ4_9LACO</name>
<dbReference type="EMBL" id="AZDA01000061">
    <property type="protein sequence ID" value="KRK36513.1"/>
    <property type="molecule type" value="Genomic_DNA"/>
</dbReference>
<dbReference type="NCBIfam" id="NF033539">
    <property type="entry name" value="transpos_IS1380"/>
    <property type="match status" value="1"/>
</dbReference>
<dbReference type="InterPro" id="IPR047960">
    <property type="entry name" value="Transpos_IS1380"/>
</dbReference>
<reference evidence="2 3" key="1">
    <citation type="journal article" date="2015" name="Genome Announc.">
        <title>Expanding the biotechnology potential of lactobacilli through comparative genomics of 213 strains and associated genera.</title>
        <authorList>
            <person name="Sun Z."/>
            <person name="Harris H.M."/>
            <person name="McCann A."/>
            <person name="Guo C."/>
            <person name="Argimon S."/>
            <person name="Zhang W."/>
            <person name="Yang X."/>
            <person name="Jeffery I.B."/>
            <person name="Cooney J.C."/>
            <person name="Kagawa T.F."/>
            <person name="Liu W."/>
            <person name="Song Y."/>
            <person name="Salvetti E."/>
            <person name="Wrobel A."/>
            <person name="Rasinkangas P."/>
            <person name="Parkhill J."/>
            <person name="Rea M.C."/>
            <person name="O'Sullivan O."/>
            <person name="Ritari J."/>
            <person name="Douillard F.P."/>
            <person name="Paul Ross R."/>
            <person name="Yang R."/>
            <person name="Briner A.E."/>
            <person name="Felis G.E."/>
            <person name="de Vos W.M."/>
            <person name="Barrangou R."/>
            <person name="Klaenhammer T.R."/>
            <person name="Caufield P.W."/>
            <person name="Cui Y."/>
            <person name="Zhang H."/>
            <person name="O'Toole P.W."/>
        </authorList>
    </citation>
    <scope>NUCLEOTIDE SEQUENCE [LARGE SCALE GENOMIC DNA]</scope>
    <source>
        <strain evidence="2 3">DSM 20003</strain>
    </source>
</reference>
<feature type="domain" description="Transposase DDE" evidence="1">
    <location>
        <begin position="9"/>
        <end position="435"/>
    </location>
</feature>
<dbReference type="AlphaFoldDB" id="A0A0R1GYJ4"/>
<proteinExistence type="predicted"/>